<dbReference type="AlphaFoldDB" id="A0A0A0T267"/>
<dbReference type="Pfam" id="PF09335">
    <property type="entry name" value="VTT_dom"/>
    <property type="match status" value="1"/>
</dbReference>
<protein>
    <submittedName>
        <fullName evidence="9">Membrane protein</fullName>
    </submittedName>
</protein>
<proteinExistence type="predicted"/>
<dbReference type="RefSeq" id="WP_006961789.1">
    <property type="nucleotide sequence ID" value="NZ_CM004383.1"/>
</dbReference>
<evidence type="ECO:0000313" key="9">
    <source>
        <dbReference type="EMBL" id="KJY71335.1"/>
    </source>
</evidence>
<keyword evidence="10" id="KW-1185">Reference proteome</keyword>
<evidence type="ECO:0000256" key="3">
    <source>
        <dbReference type="ARBA" id="ARBA00022692"/>
    </source>
</evidence>
<sequence>MELANQIQAWLYAGHTSVAMLFVGIILLSYLLEDLAIVTAATLAVQELMPMSMALAAIFVGIATGDLGLYLMGKSAQRVRFLRYRIFQYQRVRQVKKKLHQSAFITLFIVRFIPGLRTVGFTLSGFLDVPMMRFFVAVIGATGLWTALIFGSFYQLGSVAWLKESHVSWVLIPAGLCLMWMLNKIITKTFLRGSYDTAR</sequence>
<evidence type="ECO:0000256" key="4">
    <source>
        <dbReference type="ARBA" id="ARBA00022989"/>
    </source>
</evidence>
<keyword evidence="4 6" id="KW-1133">Transmembrane helix</keyword>
<dbReference type="InterPro" id="IPR032816">
    <property type="entry name" value="VTT_dom"/>
</dbReference>
<keyword evidence="2" id="KW-1003">Cell membrane</keyword>
<dbReference type="GO" id="GO:0005886">
    <property type="term" value="C:plasma membrane"/>
    <property type="evidence" value="ECO:0007669"/>
    <property type="project" value="UniProtKB-SubCell"/>
</dbReference>
<dbReference type="PANTHER" id="PTHR42709:SF6">
    <property type="entry name" value="UNDECAPRENYL PHOSPHATE TRANSPORTER A"/>
    <property type="match status" value="1"/>
</dbReference>
<reference evidence="9" key="2">
    <citation type="journal article" date="2015" name="BMC Genomics">
        <title>Genome mining reveals unlocked bioactive potential of marine Gram-negative bacteria.</title>
        <authorList>
            <person name="Machado H."/>
            <person name="Sonnenschein E.C."/>
            <person name="Melchiorsen J."/>
            <person name="Gram L."/>
        </authorList>
    </citation>
    <scope>NUCLEOTIDE SEQUENCE</scope>
    <source>
        <strain evidence="9">S2052</strain>
    </source>
</reference>
<gene>
    <name evidence="8" type="ORF">IX92_16780</name>
    <name evidence="9" type="ORF">TW71_15085</name>
</gene>
<dbReference type="OrthoDB" id="5703869at2"/>
<accession>A0A0A0T267</accession>
<comment type="subcellular location">
    <subcellularLocation>
        <location evidence="1">Cell membrane</location>
        <topology evidence="1">Multi-pass membrane protein</topology>
    </subcellularLocation>
</comment>
<reference evidence="8 10" key="1">
    <citation type="submission" date="2014-10" db="EMBL/GenBank/DDBJ databases">
        <title>The Complete Genome Sequence for the Shellfish Pathogen Vibrio coralliilyticus RE98 Isolated from a Shellfish Hatchery.</title>
        <authorList>
            <person name="Richards G.P."/>
            <person name="Bono J.L."/>
            <person name="Watson M.A."/>
            <person name="Needleman D.S."/>
        </authorList>
    </citation>
    <scope>NUCLEOTIDE SEQUENCE [LARGE SCALE GENOMIC DNA]</scope>
    <source>
        <strain evidence="8 10">RE98</strain>
    </source>
</reference>
<feature type="transmembrane region" description="Helical" evidence="6">
    <location>
        <begin position="134"/>
        <end position="154"/>
    </location>
</feature>
<dbReference type="GeneID" id="93944184"/>
<evidence type="ECO:0000256" key="1">
    <source>
        <dbReference type="ARBA" id="ARBA00004651"/>
    </source>
</evidence>
<dbReference type="InterPro" id="IPR051311">
    <property type="entry name" value="DedA_domain"/>
</dbReference>
<organism evidence="9">
    <name type="scientific">Vibrio coralliilyticus</name>
    <dbReference type="NCBI Taxonomy" id="190893"/>
    <lineage>
        <taxon>Bacteria</taxon>
        <taxon>Pseudomonadati</taxon>
        <taxon>Pseudomonadota</taxon>
        <taxon>Gammaproteobacteria</taxon>
        <taxon>Vibrionales</taxon>
        <taxon>Vibrionaceae</taxon>
        <taxon>Vibrio</taxon>
    </lineage>
</organism>
<feature type="domain" description="VTT" evidence="7">
    <location>
        <begin position="50"/>
        <end position="153"/>
    </location>
</feature>
<feature type="transmembrane region" description="Helical" evidence="6">
    <location>
        <begin position="166"/>
        <end position="182"/>
    </location>
</feature>
<feature type="transmembrane region" description="Helical" evidence="6">
    <location>
        <begin position="12"/>
        <end position="32"/>
    </location>
</feature>
<evidence type="ECO:0000259" key="7">
    <source>
        <dbReference type="Pfam" id="PF09335"/>
    </source>
</evidence>
<feature type="transmembrane region" description="Helical" evidence="6">
    <location>
        <begin position="52"/>
        <end position="73"/>
    </location>
</feature>
<dbReference type="Proteomes" id="UP000030081">
    <property type="component" value="Chromosome 2"/>
</dbReference>
<evidence type="ECO:0000313" key="10">
    <source>
        <dbReference type="Proteomes" id="UP000030081"/>
    </source>
</evidence>
<dbReference type="KEGG" id="vcy:IX92_16780"/>
<evidence type="ECO:0000256" key="5">
    <source>
        <dbReference type="ARBA" id="ARBA00023136"/>
    </source>
</evidence>
<evidence type="ECO:0000313" key="8">
    <source>
        <dbReference type="EMBL" id="AIW20714.1"/>
    </source>
</evidence>
<dbReference type="EMBL" id="JXXR01000016">
    <property type="protein sequence ID" value="KJY71335.1"/>
    <property type="molecule type" value="Genomic_DNA"/>
</dbReference>
<dbReference type="eggNOG" id="COG0586">
    <property type="taxonomic scope" value="Bacteria"/>
</dbReference>
<dbReference type="EMBL" id="CP009618">
    <property type="protein sequence ID" value="AIW20714.1"/>
    <property type="molecule type" value="Genomic_DNA"/>
</dbReference>
<name>A0A0A0T267_9VIBR</name>
<dbReference type="PANTHER" id="PTHR42709">
    <property type="entry name" value="ALKALINE PHOSPHATASE LIKE PROTEIN"/>
    <property type="match status" value="1"/>
</dbReference>
<keyword evidence="3 6" id="KW-0812">Transmembrane</keyword>
<keyword evidence="5 6" id="KW-0472">Membrane</keyword>
<evidence type="ECO:0000256" key="6">
    <source>
        <dbReference type="SAM" id="Phobius"/>
    </source>
</evidence>
<evidence type="ECO:0000256" key="2">
    <source>
        <dbReference type="ARBA" id="ARBA00022475"/>
    </source>
</evidence>